<gene>
    <name evidence="2" type="ORF">BLL40_09700</name>
</gene>
<dbReference type="EMBL" id="MRWQ01000007">
    <property type="protein sequence ID" value="OKL36479.1"/>
    <property type="molecule type" value="Genomic_DNA"/>
</dbReference>
<dbReference type="RefSeq" id="WP_073711708.1">
    <property type="nucleotide sequence ID" value="NZ_MRWQ01000007.1"/>
</dbReference>
<dbReference type="STRING" id="1714354.BLL40_09700"/>
<sequence>MKKSQIEYKIAELKMDYMRVQGDIEKLESTGHGTTKAEELLIAMEIELKALNEQLLAATE</sequence>
<evidence type="ECO:0000313" key="3">
    <source>
        <dbReference type="Proteomes" id="UP000186524"/>
    </source>
</evidence>
<organism evidence="2 3">
    <name type="scientific">Domibacillus mangrovi</name>
    <dbReference type="NCBI Taxonomy" id="1714354"/>
    <lineage>
        <taxon>Bacteria</taxon>
        <taxon>Bacillati</taxon>
        <taxon>Bacillota</taxon>
        <taxon>Bacilli</taxon>
        <taxon>Bacillales</taxon>
        <taxon>Bacillaceae</taxon>
        <taxon>Domibacillus</taxon>
    </lineage>
</organism>
<keyword evidence="3" id="KW-1185">Reference proteome</keyword>
<dbReference type="NCBIfam" id="NF040877">
    <property type="entry name" value="SE1832_fam"/>
    <property type="match status" value="1"/>
</dbReference>
<dbReference type="Proteomes" id="UP000186524">
    <property type="component" value="Unassembled WGS sequence"/>
</dbReference>
<evidence type="ECO:0000256" key="1">
    <source>
        <dbReference type="SAM" id="Coils"/>
    </source>
</evidence>
<reference evidence="2 3" key="1">
    <citation type="submission" date="2016-12" db="EMBL/GenBank/DDBJ databases">
        <title>Domibacillus sp. SAOS 44 whole genome sequencing.</title>
        <authorList>
            <person name="Verma A."/>
            <person name="Krishnamurthi S."/>
        </authorList>
    </citation>
    <scope>NUCLEOTIDE SEQUENCE [LARGE SCALE GENOMIC DNA]</scope>
    <source>
        <strain evidence="2 3">SAOS 44</strain>
    </source>
</reference>
<dbReference type="OrthoDB" id="2973146at2"/>
<protein>
    <submittedName>
        <fullName evidence="2">Uncharacterized protein</fullName>
    </submittedName>
</protein>
<proteinExistence type="predicted"/>
<comment type="caution">
    <text evidence="2">The sequence shown here is derived from an EMBL/GenBank/DDBJ whole genome shotgun (WGS) entry which is preliminary data.</text>
</comment>
<evidence type="ECO:0000313" key="2">
    <source>
        <dbReference type="EMBL" id="OKL36479.1"/>
    </source>
</evidence>
<keyword evidence="1" id="KW-0175">Coiled coil</keyword>
<name>A0A1Q5P2K7_9BACI</name>
<dbReference type="AlphaFoldDB" id="A0A1Q5P2K7"/>
<feature type="coiled-coil region" evidence="1">
    <location>
        <begin position="10"/>
        <end position="54"/>
    </location>
</feature>
<dbReference type="InterPro" id="IPR048062">
    <property type="entry name" value="SE1832-like"/>
</dbReference>
<accession>A0A1Q5P2K7</accession>